<proteinExistence type="predicted"/>
<evidence type="ECO:0000256" key="5">
    <source>
        <dbReference type="ARBA" id="ARBA00023125"/>
    </source>
</evidence>
<dbReference type="PROSITE" id="PS51194">
    <property type="entry name" value="HELICASE_CTER"/>
    <property type="match status" value="1"/>
</dbReference>
<dbReference type="PANTHER" id="PTHR13710:SF84">
    <property type="entry name" value="ATP-DEPENDENT DNA HELICASE RECS-RELATED"/>
    <property type="match status" value="1"/>
</dbReference>
<evidence type="ECO:0000256" key="4">
    <source>
        <dbReference type="ARBA" id="ARBA00022840"/>
    </source>
</evidence>
<dbReference type="SUPFAM" id="SSF52540">
    <property type="entry name" value="P-loop containing nucleoside triphosphate hydrolases"/>
    <property type="match status" value="1"/>
</dbReference>
<keyword evidence="2 10" id="KW-0378">Hydrolase</keyword>
<organism evidence="10 11">
    <name type="scientific">Apilactobacillus apisilvae</name>
    <dbReference type="NCBI Taxonomy" id="2923364"/>
    <lineage>
        <taxon>Bacteria</taxon>
        <taxon>Bacillati</taxon>
        <taxon>Bacillota</taxon>
        <taxon>Bacilli</taxon>
        <taxon>Lactobacillales</taxon>
        <taxon>Lactobacillaceae</taxon>
        <taxon>Apilactobacillus</taxon>
    </lineage>
</organism>
<sequence length="480" mass="56125">MNSDLSLQEKLYYWFGFTDFRPGQLEILKYLNLGRNVFGVLPTGTGKTLIYQFFGKLINKPIVIVSPLISLMQDQVDRMRYLGEKKTIALTSNLNFNEKKKVLNNLNKYNYIYISPEMLSQEDVIKSFKNIDLGLFVIDEVHCIIQWGPDFRPDYLNLKNVINYLNFPQILMLTATASSKDRSSIINILNLSNVKFVTKSVNRSNIMLSVKYCDDKEDKNNKLLSLVNKFKSPGIIYFSSKKIANKITNLLKVKTNLNVEAYHSDLDSENRYRIQHQFMNNHLDLICATSAFGMGIDKNDIRYVIHYHMPSNIESYIQEIGRAGRDGLSSIAIILYQDNDETLQYNLLINNIPDDSMVSFYYDNYQSLKNTVEDKLDLLKYYYDHHYSLDETKNVFKLRSFEQNNNLNAMIDYVDNHSCRRNKLLSYFNESFDNHDDKCCDGNETILDDSELLNQHDYKKDNYIKNWHQIIDSLFNKPLN</sequence>
<evidence type="ECO:0000256" key="3">
    <source>
        <dbReference type="ARBA" id="ARBA00022806"/>
    </source>
</evidence>
<keyword evidence="5" id="KW-0238">DNA-binding</keyword>
<evidence type="ECO:0000259" key="8">
    <source>
        <dbReference type="PROSITE" id="PS51192"/>
    </source>
</evidence>
<evidence type="ECO:0000259" key="9">
    <source>
        <dbReference type="PROSITE" id="PS51194"/>
    </source>
</evidence>
<dbReference type="InterPro" id="IPR002464">
    <property type="entry name" value="DNA/RNA_helicase_DEAH_CS"/>
</dbReference>
<dbReference type="InterPro" id="IPR032284">
    <property type="entry name" value="RecQ_Zn-bd"/>
</dbReference>
<evidence type="ECO:0000313" key="10">
    <source>
        <dbReference type="EMBL" id="UQS85421.1"/>
    </source>
</evidence>
<name>A0ABY4PHW0_9LACO</name>
<dbReference type="InterPro" id="IPR004589">
    <property type="entry name" value="DNA_helicase_ATP-dep_RecQ"/>
</dbReference>
<dbReference type="Pfam" id="PF16124">
    <property type="entry name" value="RecQ_Zn_bind"/>
    <property type="match status" value="1"/>
</dbReference>
<feature type="domain" description="Helicase C-terminal" evidence="9">
    <location>
        <begin position="222"/>
        <end position="376"/>
    </location>
</feature>
<dbReference type="NCBIfam" id="TIGR00614">
    <property type="entry name" value="recQ_fam"/>
    <property type="match status" value="1"/>
</dbReference>
<keyword evidence="4" id="KW-0067">ATP-binding</keyword>
<dbReference type="InterPro" id="IPR027417">
    <property type="entry name" value="P-loop_NTPase"/>
</dbReference>
<gene>
    <name evidence="10" type="ORF">MOO46_02215</name>
</gene>
<evidence type="ECO:0000256" key="1">
    <source>
        <dbReference type="ARBA" id="ARBA00022741"/>
    </source>
</evidence>
<dbReference type="InterPro" id="IPR001650">
    <property type="entry name" value="Helicase_C-like"/>
</dbReference>
<evidence type="ECO:0000256" key="7">
    <source>
        <dbReference type="ARBA" id="ARBA00044550"/>
    </source>
</evidence>
<dbReference type="CDD" id="cd17920">
    <property type="entry name" value="DEXHc_RecQ"/>
    <property type="match status" value="1"/>
</dbReference>
<feature type="domain" description="Helicase ATP-binding" evidence="8">
    <location>
        <begin position="28"/>
        <end position="195"/>
    </location>
</feature>
<dbReference type="Gene3D" id="3.40.50.300">
    <property type="entry name" value="P-loop containing nucleotide triphosphate hydrolases"/>
    <property type="match status" value="2"/>
</dbReference>
<protein>
    <recommendedName>
        <fullName evidence="6">ATP-dependent DNA helicase RecQ</fullName>
    </recommendedName>
    <alternativeName>
        <fullName evidence="7">DNA 3'-5' helicase RecQ</fullName>
    </alternativeName>
</protein>
<dbReference type="RefSeq" id="WP_249511394.1">
    <property type="nucleotide sequence ID" value="NZ_CP093362.1"/>
</dbReference>
<dbReference type="Pfam" id="PF00270">
    <property type="entry name" value="DEAD"/>
    <property type="match status" value="1"/>
</dbReference>
<dbReference type="PANTHER" id="PTHR13710">
    <property type="entry name" value="DNA HELICASE RECQ FAMILY MEMBER"/>
    <property type="match status" value="1"/>
</dbReference>
<dbReference type="SMART" id="SM00490">
    <property type="entry name" value="HELICc"/>
    <property type="match status" value="1"/>
</dbReference>
<evidence type="ECO:0000256" key="6">
    <source>
        <dbReference type="ARBA" id="ARBA00044535"/>
    </source>
</evidence>
<dbReference type="PROSITE" id="PS00690">
    <property type="entry name" value="DEAH_ATP_HELICASE"/>
    <property type="match status" value="1"/>
</dbReference>
<accession>A0ABY4PHW0</accession>
<dbReference type="SMART" id="SM00487">
    <property type="entry name" value="DEXDc"/>
    <property type="match status" value="1"/>
</dbReference>
<evidence type="ECO:0000313" key="11">
    <source>
        <dbReference type="Proteomes" id="UP000831859"/>
    </source>
</evidence>
<dbReference type="PROSITE" id="PS51192">
    <property type="entry name" value="HELICASE_ATP_BIND_1"/>
    <property type="match status" value="1"/>
</dbReference>
<dbReference type="InterPro" id="IPR014001">
    <property type="entry name" value="Helicase_ATP-bd"/>
</dbReference>
<keyword evidence="1" id="KW-0547">Nucleotide-binding</keyword>
<dbReference type="GO" id="GO:0016787">
    <property type="term" value="F:hydrolase activity"/>
    <property type="evidence" value="ECO:0007669"/>
    <property type="project" value="UniProtKB-KW"/>
</dbReference>
<dbReference type="Pfam" id="PF00271">
    <property type="entry name" value="Helicase_C"/>
    <property type="match status" value="1"/>
</dbReference>
<reference evidence="10 11" key="1">
    <citation type="journal article" date="2022" name="Int. J. Syst. Evol. Microbiol.">
        <title>Apilactobacillus apisilvae sp. nov., Nicolia spurrieriana gen. nov. sp. nov., Bombilactobacillus folatiphilus sp. nov. and Bombilactobacillus thymidiniphilus sp. nov., four new lactic acid bacterial isolates from stingless bees Tetragonula carbonaria and Austroplebeia australis.</title>
        <authorList>
            <person name="Oliphant S.A."/>
            <person name="Watson-Haigh N.S."/>
            <person name="Sumby K.M."/>
            <person name="Gardner J."/>
            <person name="Groom S."/>
            <person name="Jiranek V."/>
        </authorList>
    </citation>
    <scope>NUCLEOTIDE SEQUENCE [LARGE SCALE GENOMIC DNA]</scope>
    <source>
        <strain evidence="10 11">SG5_A10</strain>
    </source>
</reference>
<dbReference type="GO" id="GO:0003678">
    <property type="term" value="F:DNA helicase activity"/>
    <property type="evidence" value="ECO:0007669"/>
    <property type="project" value="UniProtKB-EC"/>
</dbReference>
<keyword evidence="11" id="KW-1185">Reference proteome</keyword>
<dbReference type="Proteomes" id="UP000831859">
    <property type="component" value="Chromosome"/>
</dbReference>
<evidence type="ECO:0000256" key="2">
    <source>
        <dbReference type="ARBA" id="ARBA00022801"/>
    </source>
</evidence>
<dbReference type="EMBL" id="CP093362">
    <property type="protein sequence ID" value="UQS85421.1"/>
    <property type="molecule type" value="Genomic_DNA"/>
</dbReference>
<dbReference type="InterPro" id="IPR011545">
    <property type="entry name" value="DEAD/DEAH_box_helicase_dom"/>
</dbReference>
<keyword evidence="3 10" id="KW-0347">Helicase</keyword>